<name>A0A8C3IHD8_CHRPI</name>
<proteinExistence type="predicted"/>
<reference evidence="1" key="3">
    <citation type="submission" date="2025-09" db="UniProtKB">
        <authorList>
            <consortium name="Ensembl"/>
        </authorList>
    </citation>
    <scope>IDENTIFICATION</scope>
</reference>
<accession>A0A8C3IHD8</accession>
<dbReference type="PANTHER" id="PTHR23120">
    <property type="entry name" value="MAESTRO-RELATED HEAT DOMAIN-CONTAINING"/>
    <property type="match status" value="1"/>
</dbReference>
<organism evidence="1 2">
    <name type="scientific">Chrysemys picta bellii</name>
    <name type="common">Western painted turtle</name>
    <name type="synonym">Emys bellii</name>
    <dbReference type="NCBI Taxonomy" id="8478"/>
    <lineage>
        <taxon>Eukaryota</taxon>
        <taxon>Metazoa</taxon>
        <taxon>Chordata</taxon>
        <taxon>Craniata</taxon>
        <taxon>Vertebrata</taxon>
        <taxon>Euteleostomi</taxon>
        <taxon>Archelosauria</taxon>
        <taxon>Testudinata</taxon>
        <taxon>Testudines</taxon>
        <taxon>Cryptodira</taxon>
        <taxon>Durocryptodira</taxon>
        <taxon>Testudinoidea</taxon>
        <taxon>Emydidae</taxon>
        <taxon>Chrysemys</taxon>
    </lineage>
</organism>
<evidence type="ECO:0000313" key="2">
    <source>
        <dbReference type="Proteomes" id="UP000694380"/>
    </source>
</evidence>
<dbReference type="InterPro" id="IPR045206">
    <property type="entry name" value="Maestro_heat-like_prot"/>
</dbReference>
<dbReference type="AlphaFoldDB" id="A0A8C3IHD8"/>
<reference evidence="1" key="2">
    <citation type="submission" date="2025-08" db="UniProtKB">
        <authorList>
            <consortium name="Ensembl"/>
        </authorList>
    </citation>
    <scope>IDENTIFICATION</scope>
</reference>
<dbReference type="Proteomes" id="UP000694380">
    <property type="component" value="Chromosome 3"/>
</dbReference>
<protein>
    <submittedName>
        <fullName evidence="1">Uncharacterized protein</fullName>
    </submittedName>
</protein>
<evidence type="ECO:0000313" key="1">
    <source>
        <dbReference type="Ensembl" id="ENSCPBP00000033984.1"/>
    </source>
</evidence>
<dbReference type="Ensembl" id="ENSCPBT00000039869.1">
    <property type="protein sequence ID" value="ENSCPBP00000033984.1"/>
    <property type="gene ID" value="ENSCPBG00000023736.1"/>
</dbReference>
<dbReference type="InterPro" id="IPR016024">
    <property type="entry name" value="ARM-type_fold"/>
</dbReference>
<dbReference type="PANTHER" id="PTHR23120:SF42">
    <property type="entry name" value="MAESTRO HEAT-LIKE REPEAT FAMILY MEMBER 3"/>
    <property type="match status" value="1"/>
</dbReference>
<keyword evidence="2" id="KW-1185">Reference proteome</keyword>
<dbReference type="GO" id="GO:0005737">
    <property type="term" value="C:cytoplasm"/>
    <property type="evidence" value="ECO:0007669"/>
    <property type="project" value="TreeGrafter"/>
</dbReference>
<dbReference type="GeneTree" id="ENSGT00940000165138"/>
<sequence length="247" mass="28143">MLSVPGCRDAVQELYPRLLLAVLSHVQRVIEQNPLENMVVYRKECGQGHRPKAFDPSSCALEAVKTLLSGAGYFEVLDYVEEHRGWDLLSSPSEYYCGIMEITSAMVKHFKPLHLHRIFNKLIPLLNSENEHDKIMSRAFYAQLLWHRSVAQSLELDVLAPLKKWIQEPNPIMRLLGLRGISNLALHPGKEREKVRISAIIAFGKMLKCVNKYKPGPVIHNEIYCALVPLMLVMQGNNHEILKVSQN</sequence>
<dbReference type="SUPFAM" id="SSF48371">
    <property type="entry name" value="ARM repeat"/>
    <property type="match status" value="1"/>
</dbReference>
<reference evidence="1" key="1">
    <citation type="journal article" date="2015" name="Genome Biol. Evol.">
        <title>Physical Mapping and Refinement of the Painted Turtle Genome (Chrysemys picta) Inform Amniote Genome Evolution and Challenge Turtle-Bird Chromosomal Conservation.</title>
        <authorList>
            <person name="Badenhorst D."/>
            <person name="Hillier L.W."/>
            <person name="Literman R."/>
            <person name="Montiel E.E."/>
            <person name="Radhakrishnan S."/>
            <person name="Shen Y."/>
            <person name="Minx P."/>
            <person name="Janes D.E."/>
            <person name="Warren W.C."/>
            <person name="Edwards S.V."/>
            <person name="Valenzuela N."/>
        </authorList>
    </citation>
    <scope>NUCLEOTIDE SEQUENCE [LARGE SCALE GENOMIC DNA]</scope>
</reference>